<sequence>MHGFNVTSKLQDDELKKRYDQGVFEFGVASPMLVPLTMAAILNLLSFTVGLMRILTRGTLQMEGLILQILASGVVVINCWPVYEALVLRSDKGRMPTKITLLAASLVFLLCLLGCAFV</sequence>
<reference evidence="9" key="2">
    <citation type="submission" date="2020-07" db="EMBL/GenBank/DDBJ databases">
        <authorList>
            <person name="Vera ALvarez R."/>
            <person name="Arias-Moreno D.M."/>
            <person name="Jimenez-Jacinto V."/>
            <person name="Jimenez-Bremont J.F."/>
            <person name="Swaminathan K."/>
            <person name="Moose S.P."/>
            <person name="Guerrero-Gonzalez M.L."/>
            <person name="Marino-Ramirez L."/>
            <person name="Landsman D."/>
            <person name="Rodriguez-Kessler M."/>
            <person name="Delgado-Sanchez P."/>
        </authorList>
    </citation>
    <scope>NUCLEOTIDE SEQUENCE</scope>
    <source>
        <tissue evidence="9">Cladode</tissue>
    </source>
</reference>
<feature type="transmembrane region" description="Helical" evidence="8">
    <location>
        <begin position="32"/>
        <end position="52"/>
    </location>
</feature>
<keyword evidence="2 9" id="KW-0328">Glycosyltransferase</keyword>
<dbReference type="Pfam" id="PF03552">
    <property type="entry name" value="Cellulose_synt"/>
    <property type="match status" value="1"/>
</dbReference>
<organism evidence="9">
    <name type="scientific">Opuntia streptacantha</name>
    <name type="common">Prickly pear cactus</name>
    <name type="synonym">Opuntia cardona</name>
    <dbReference type="NCBI Taxonomy" id="393608"/>
    <lineage>
        <taxon>Eukaryota</taxon>
        <taxon>Viridiplantae</taxon>
        <taxon>Streptophyta</taxon>
        <taxon>Embryophyta</taxon>
        <taxon>Tracheophyta</taxon>
        <taxon>Spermatophyta</taxon>
        <taxon>Magnoliopsida</taxon>
        <taxon>eudicotyledons</taxon>
        <taxon>Gunneridae</taxon>
        <taxon>Pentapetalae</taxon>
        <taxon>Caryophyllales</taxon>
        <taxon>Cactineae</taxon>
        <taxon>Cactaceae</taxon>
        <taxon>Opuntioideae</taxon>
        <taxon>Opuntia</taxon>
    </lineage>
</organism>
<dbReference type="InterPro" id="IPR005150">
    <property type="entry name" value="Cellulose_synth"/>
</dbReference>
<proteinExistence type="predicted"/>
<dbReference type="EMBL" id="GISG01267054">
    <property type="protein sequence ID" value="MBA4675388.1"/>
    <property type="molecule type" value="Transcribed_RNA"/>
</dbReference>
<evidence type="ECO:0000256" key="2">
    <source>
        <dbReference type="ARBA" id="ARBA00022676"/>
    </source>
</evidence>
<evidence type="ECO:0000256" key="7">
    <source>
        <dbReference type="ARBA" id="ARBA00023316"/>
    </source>
</evidence>
<dbReference type="PANTHER" id="PTHR13301">
    <property type="entry name" value="X-BOX TRANSCRIPTION FACTOR-RELATED"/>
    <property type="match status" value="1"/>
</dbReference>
<keyword evidence="6 8" id="KW-0472">Membrane</keyword>
<comment type="subcellular location">
    <subcellularLocation>
        <location evidence="1">Endomembrane system</location>
    </subcellularLocation>
</comment>
<reference evidence="9" key="1">
    <citation type="journal article" date="2013" name="J. Plant Res.">
        <title>Effect of fungi and light on seed germination of three Opuntia species from semiarid lands of central Mexico.</title>
        <authorList>
            <person name="Delgado-Sanchez P."/>
            <person name="Jimenez-Bremont J.F."/>
            <person name="Guerrero-Gonzalez Mde L."/>
            <person name="Flores J."/>
        </authorList>
    </citation>
    <scope>NUCLEOTIDE SEQUENCE</scope>
    <source>
        <tissue evidence="9">Cladode</tissue>
    </source>
</reference>
<dbReference type="GO" id="GO:0016020">
    <property type="term" value="C:membrane"/>
    <property type="evidence" value="ECO:0007669"/>
    <property type="project" value="InterPro"/>
</dbReference>
<evidence type="ECO:0000256" key="6">
    <source>
        <dbReference type="ARBA" id="ARBA00023136"/>
    </source>
</evidence>
<evidence type="ECO:0000256" key="4">
    <source>
        <dbReference type="ARBA" id="ARBA00022692"/>
    </source>
</evidence>
<evidence type="ECO:0000256" key="5">
    <source>
        <dbReference type="ARBA" id="ARBA00022989"/>
    </source>
</evidence>
<keyword evidence="5 8" id="KW-1133">Transmembrane helix</keyword>
<dbReference type="AlphaFoldDB" id="A0A7C9F3F3"/>
<feature type="transmembrane region" description="Helical" evidence="8">
    <location>
        <begin position="95"/>
        <end position="117"/>
    </location>
</feature>
<keyword evidence="7" id="KW-0961">Cell wall biogenesis/degradation</keyword>
<keyword evidence="4 8" id="KW-0812">Transmembrane</keyword>
<name>A0A7C9F3F3_OPUST</name>
<accession>A0A7C9F3F3</accession>
<evidence type="ECO:0000256" key="3">
    <source>
        <dbReference type="ARBA" id="ARBA00022679"/>
    </source>
</evidence>
<protein>
    <submittedName>
        <fullName evidence="9">Cellulose synthase (UDP-forming)</fullName>
        <ecNumber evidence="9">2.4.1.12</ecNumber>
    </submittedName>
</protein>
<feature type="transmembrane region" description="Helical" evidence="8">
    <location>
        <begin position="64"/>
        <end position="83"/>
    </location>
</feature>
<evidence type="ECO:0000256" key="8">
    <source>
        <dbReference type="SAM" id="Phobius"/>
    </source>
</evidence>
<dbReference type="GO" id="GO:0012505">
    <property type="term" value="C:endomembrane system"/>
    <property type="evidence" value="ECO:0007669"/>
    <property type="project" value="UniProtKB-SubCell"/>
</dbReference>
<dbReference type="EC" id="2.4.1.12" evidence="9"/>
<evidence type="ECO:0000256" key="1">
    <source>
        <dbReference type="ARBA" id="ARBA00004308"/>
    </source>
</evidence>
<dbReference type="GO" id="GO:0071555">
    <property type="term" value="P:cell wall organization"/>
    <property type="evidence" value="ECO:0007669"/>
    <property type="project" value="UniProtKB-KW"/>
</dbReference>
<dbReference type="GO" id="GO:0016760">
    <property type="term" value="F:cellulose synthase (UDP-forming) activity"/>
    <property type="evidence" value="ECO:0007669"/>
    <property type="project" value="UniProtKB-EC"/>
</dbReference>
<keyword evidence="3 9" id="KW-0808">Transferase</keyword>
<evidence type="ECO:0000313" key="9">
    <source>
        <dbReference type="EMBL" id="MBA4675388.1"/>
    </source>
</evidence>
<dbReference type="GO" id="GO:0030244">
    <property type="term" value="P:cellulose biosynthetic process"/>
    <property type="evidence" value="ECO:0007669"/>
    <property type="project" value="InterPro"/>
</dbReference>